<dbReference type="AlphaFoldDB" id="A0A1I2DVD7"/>
<accession>A0A1I2DVD7</accession>
<dbReference type="Proteomes" id="UP000199645">
    <property type="component" value="Unassembled WGS sequence"/>
</dbReference>
<keyword evidence="2" id="KW-1185">Reference proteome</keyword>
<dbReference type="STRING" id="35752.SAMN05421541_1044"/>
<evidence type="ECO:0008006" key="3">
    <source>
        <dbReference type="Google" id="ProtNLM"/>
    </source>
</evidence>
<dbReference type="EMBL" id="FONV01000004">
    <property type="protein sequence ID" value="SFE84565.1"/>
    <property type="molecule type" value="Genomic_DNA"/>
</dbReference>
<dbReference type="RefSeq" id="WP_093612514.1">
    <property type="nucleotide sequence ID" value="NZ_BOMT01000034.1"/>
</dbReference>
<proteinExistence type="predicted"/>
<name>A0A1I2DVD7_9ACTN</name>
<gene>
    <name evidence="1" type="ORF">SAMN05421541_1044</name>
</gene>
<protein>
    <recommendedName>
        <fullName evidence="3">Immunity protein 10</fullName>
    </recommendedName>
</protein>
<sequence>MNTPRLHADAIDVWETDDDLTLTLNTGGVTLMHIRARYDGWIDEVINSAGVAGPGPSSWTLIGRELSLELGAKSAAVLGLPQDCLVRLDVDDEAISRVRAALLEILHSACYLVDTPEGRLRS</sequence>
<dbReference type="OrthoDB" id="3296601at2"/>
<organism evidence="1 2">
    <name type="scientific">Actinoplanes philippinensis</name>
    <dbReference type="NCBI Taxonomy" id="35752"/>
    <lineage>
        <taxon>Bacteria</taxon>
        <taxon>Bacillati</taxon>
        <taxon>Actinomycetota</taxon>
        <taxon>Actinomycetes</taxon>
        <taxon>Micromonosporales</taxon>
        <taxon>Micromonosporaceae</taxon>
        <taxon>Actinoplanes</taxon>
    </lineage>
</organism>
<evidence type="ECO:0000313" key="2">
    <source>
        <dbReference type="Proteomes" id="UP000199645"/>
    </source>
</evidence>
<reference evidence="1 2" key="1">
    <citation type="submission" date="2016-10" db="EMBL/GenBank/DDBJ databases">
        <authorList>
            <person name="de Groot N.N."/>
        </authorList>
    </citation>
    <scope>NUCLEOTIDE SEQUENCE [LARGE SCALE GENOMIC DNA]</scope>
    <source>
        <strain evidence="1 2">DSM 43019</strain>
    </source>
</reference>
<evidence type="ECO:0000313" key="1">
    <source>
        <dbReference type="EMBL" id="SFE84565.1"/>
    </source>
</evidence>